<keyword evidence="1" id="KW-0614">Plasmid</keyword>
<protein>
    <submittedName>
        <fullName evidence="1">Uncharacterized protein</fullName>
    </submittedName>
</protein>
<reference evidence="1" key="1">
    <citation type="submission" date="2019-01" db="EMBL/GenBank/DDBJ databases">
        <authorList>
            <consortium name="Pathogen Informatics"/>
        </authorList>
    </citation>
    <scope>NUCLEOTIDE SEQUENCE [LARGE SCALE GENOMIC DNA]</scope>
    <source>
        <strain evidence="1">NCTC10113</strain>
    </source>
</reference>
<gene>
    <name evidence="1" type="ORF">NCTC10113_01419</name>
</gene>
<geneLocation type="plasmid" evidence="1">
    <name>2</name>
</geneLocation>
<organism evidence="1">
    <name type="scientific">Metamycoplasma salivarium</name>
    <name type="common">Mycoplasma salivarium</name>
    <dbReference type="NCBI Taxonomy" id="2124"/>
    <lineage>
        <taxon>Bacteria</taxon>
        <taxon>Bacillati</taxon>
        <taxon>Mycoplasmatota</taxon>
        <taxon>Mycoplasmoidales</taxon>
        <taxon>Metamycoplasmataceae</taxon>
        <taxon>Metamycoplasma</taxon>
    </lineage>
</organism>
<proteinExistence type="predicted"/>
<accession>A0A448ZZ27</accession>
<evidence type="ECO:0000313" key="1">
    <source>
        <dbReference type="EMBL" id="VEU56510.1"/>
    </source>
</evidence>
<sequence length="353" mass="41000">MFYKTRLGKNYIVSAKVANKVDNIFTSKIEKISVSPLFKLDNFWVVLSDNNTFNNLATNLICLLGISENDIHWWFTLNNKKIVLNKKLNLDQLLSNNHIENSNILETYFALANQKELAIKFNAILSSGALFALDLMINIDKRNLQYQNFNDNSDLYEMVIYSDRVKKIVDWNLNLVNESENLIGNDFKNLFYEKHNPKIDTRHSTLEKFYDKFANLDFHSTYLPIETRSSIDDYPFFELMTFDEDGDEDGDEAIEDNDSLLEDYEMLTNDLEFKEAYKIFKQMYLVNKGKKIDTSNVNELAKNVAKAANPDEIFEQIYKIANEMGVSENEMQDYLEEAMKQVSDGALLDNNAK</sequence>
<dbReference type="RefSeq" id="WP_129619915.1">
    <property type="nucleotide sequence ID" value="NZ_LR214938.2"/>
</dbReference>
<dbReference type="EMBL" id="LR214939">
    <property type="protein sequence ID" value="VEU56510.1"/>
    <property type="molecule type" value="Genomic_DNA"/>
</dbReference>
<dbReference type="AlphaFoldDB" id="A0A448ZZ27"/>
<name>A0A448ZZ27_METSV</name>